<keyword evidence="1" id="KW-0812">Transmembrane</keyword>
<evidence type="ECO:0000259" key="2">
    <source>
        <dbReference type="Pfam" id="PF18075"/>
    </source>
</evidence>
<gene>
    <name evidence="3" type="ORF">ACFFIA_41905</name>
</gene>
<dbReference type="RefSeq" id="WP_377262664.1">
    <property type="nucleotide sequence ID" value="NZ_JBHLUH010000104.1"/>
</dbReference>
<keyword evidence="1" id="KW-0472">Membrane</keyword>
<dbReference type="Pfam" id="PF18075">
    <property type="entry name" value="FtsX_ECD"/>
    <property type="match status" value="1"/>
</dbReference>
<organism evidence="3 4">
    <name type="scientific">Phytohabitans kaempferiae</name>
    <dbReference type="NCBI Taxonomy" id="1620943"/>
    <lineage>
        <taxon>Bacteria</taxon>
        <taxon>Bacillati</taxon>
        <taxon>Actinomycetota</taxon>
        <taxon>Actinomycetes</taxon>
        <taxon>Micromonosporales</taxon>
        <taxon>Micromonosporaceae</taxon>
    </lineage>
</organism>
<dbReference type="Gene3D" id="3.30.70.3040">
    <property type="match status" value="1"/>
</dbReference>
<name>A0ABV6MIJ6_9ACTN</name>
<accession>A0ABV6MIJ6</accession>
<evidence type="ECO:0000313" key="3">
    <source>
        <dbReference type="EMBL" id="MFC0534163.1"/>
    </source>
</evidence>
<dbReference type="EMBL" id="JBHLUH010000104">
    <property type="protein sequence ID" value="MFC0534163.1"/>
    <property type="molecule type" value="Genomic_DNA"/>
</dbReference>
<comment type="caution">
    <text evidence="3">The sequence shown here is derived from an EMBL/GenBank/DDBJ whole genome shotgun (WGS) entry which is preliminary data.</text>
</comment>
<dbReference type="Proteomes" id="UP001589867">
    <property type="component" value="Unassembled WGS sequence"/>
</dbReference>
<sequence length="193" mass="21089">MDQNLRMLFDRALRDEPPPAVGVAREAIAEGRRLRRRRHLLAGGAAAVVAVLATLLTLNVAGGPPAPTAMPIGTTPGCDRAGEWMSGLNVFLSHDVTDEQRAALGWMMRSDPRVREVVYESTEAAYERFRQMYQDAPDLVDAVKPDQLRDAFRVTLAEPAGWPEFREDVEDLPGVEAVVHVTCPSDPASGEGE</sequence>
<keyword evidence="4" id="KW-1185">Reference proteome</keyword>
<dbReference type="InterPro" id="IPR040690">
    <property type="entry name" value="FtsX_ECD"/>
</dbReference>
<evidence type="ECO:0000256" key="1">
    <source>
        <dbReference type="SAM" id="Phobius"/>
    </source>
</evidence>
<feature type="domain" description="FtsX extracellular" evidence="2">
    <location>
        <begin position="89"/>
        <end position="178"/>
    </location>
</feature>
<reference evidence="3 4" key="1">
    <citation type="submission" date="2024-09" db="EMBL/GenBank/DDBJ databases">
        <authorList>
            <person name="Sun Q."/>
            <person name="Mori K."/>
        </authorList>
    </citation>
    <scope>NUCLEOTIDE SEQUENCE [LARGE SCALE GENOMIC DNA]</scope>
    <source>
        <strain evidence="3 4">TBRC 3947</strain>
    </source>
</reference>
<keyword evidence="1" id="KW-1133">Transmembrane helix</keyword>
<protein>
    <submittedName>
        <fullName evidence="3">Permease-like cell division protein FtsX</fullName>
    </submittedName>
</protein>
<proteinExistence type="predicted"/>
<feature type="transmembrane region" description="Helical" evidence="1">
    <location>
        <begin position="40"/>
        <end position="61"/>
    </location>
</feature>
<evidence type="ECO:0000313" key="4">
    <source>
        <dbReference type="Proteomes" id="UP001589867"/>
    </source>
</evidence>